<reference evidence="2 3" key="1">
    <citation type="journal article" date="2019" name="Commun. Biol.">
        <title>The bagworm genome reveals a unique fibroin gene that provides high tensile strength.</title>
        <authorList>
            <person name="Kono N."/>
            <person name="Nakamura H."/>
            <person name="Ohtoshi R."/>
            <person name="Tomita M."/>
            <person name="Numata K."/>
            <person name="Arakawa K."/>
        </authorList>
    </citation>
    <scope>NUCLEOTIDE SEQUENCE [LARGE SCALE GENOMIC DNA]</scope>
</reference>
<proteinExistence type="predicted"/>
<dbReference type="EMBL" id="BGZK01001653">
    <property type="protein sequence ID" value="GBP83995.1"/>
    <property type="molecule type" value="Genomic_DNA"/>
</dbReference>
<evidence type="ECO:0000256" key="1">
    <source>
        <dbReference type="SAM" id="MobiDB-lite"/>
    </source>
</evidence>
<accession>A0A4C1ZBM3</accession>
<feature type="region of interest" description="Disordered" evidence="1">
    <location>
        <begin position="84"/>
        <end position="109"/>
    </location>
</feature>
<dbReference type="Proteomes" id="UP000299102">
    <property type="component" value="Unassembled WGS sequence"/>
</dbReference>
<sequence length="109" mass="11736">MVMISVQVRSISEVALIGCRLALRWRAERVRAERALVHRKRFHAQGEVKGNFKIIARRNVRSGAAEWRVTLTIGEAAHVHHALAASPSPAARPAVTSGAGRPSAAAVNA</sequence>
<evidence type="ECO:0000313" key="3">
    <source>
        <dbReference type="Proteomes" id="UP000299102"/>
    </source>
</evidence>
<feature type="compositionally biased region" description="Low complexity" evidence="1">
    <location>
        <begin position="84"/>
        <end position="95"/>
    </location>
</feature>
<keyword evidence="3" id="KW-1185">Reference proteome</keyword>
<dbReference type="AlphaFoldDB" id="A0A4C1ZBM3"/>
<comment type="caution">
    <text evidence="2">The sequence shown here is derived from an EMBL/GenBank/DDBJ whole genome shotgun (WGS) entry which is preliminary data.</text>
</comment>
<evidence type="ECO:0000313" key="2">
    <source>
        <dbReference type="EMBL" id="GBP83995.1"/>
    </source>
</evidence>
<gene>
    <name evidence="2" type="ORF">EVAR_91714_1</name>
</gene>
<name>A0A4C1ZBM3_EUMVA</name>
<organism evidence="2 3">
    <name type="scientific">Eumeta variegata</name>
    <name type="common">Bagworm moth</name>
    <name type="synonym">Eumeta japonica</name>
    <dbReference type="NCBI Taxonomy" id="151549"/>
    <lineage>
        <taxon>Eukaryota</taxon>
        <taxon>Metazoa</taxon>
        <taxon>Ecdysozoa</taxon>
        <taxon>Arthropoda</taxon>
        <taxon>Hexapoda</taxon>
        <taxon>Insecta</taxon>
        <taxon>Pterygota</taxon>
        <taxon>Neoptera</taxon>
        <taxon>Endopterygota</taxon>
        <taxon>Lepidoptera</taxon>
        <taxon>Glossata</taxon>
        <taxon>Ditrysia</taxon>
        <taxon>Tineoidea</taxon>
        <taxon>Psychidae</taxon>
        <taxon>Oiketicinae</taxon>
        <taxon>Eumeta</taxon>
    </lineage>
</organism>
<protein>
    <submittedName>
        <fullName evidence="2">Uncharacterized protein</fullName>
    </submittedName>
</protein>